<proteinExistence type="inferred from homology"/>
<dbReference type="PRINTS" id="PR00081">
    <property type="entry name" value="GDHRDH"/>
</dbReference>
<keyword evidence="4" id="KW-1185">Reference proteome</keyword>
<gene>
    <name evidence="3" type="ORF">ACFPZN_26610</name>
</gene>
<evidence type="ECO:0000259" key="2">
    <source>
        <dbReference type="SMART" id="SM00822"/>
    </source>
</evidence>
<protein>
    <submittedName>
        <fullName evidence="3">SDR family NAD(P)-dependent oxidoreductase</fullName>
        <ecNumber evidence="3">1.1.1.-</ecNumber>
    </submittedName>
</protein>
<feature type="domain" description="Ketoreductase" evidence="2">
    <location>
        <begin position="3"/>
        <end position="180"/>
    </location>
</feature>
<dbReference type="EC" id="1.1.1.-" evidence="3"/>
<dbReference type="PANTHER" id="PTHR42879:SF2">
    <property type="entry name" value="3-OXOACYL-[ACYL-CARRIER-PROTEIN] REDUCTASE FABG"/>
    <property type="match status" value="1"/>
</dbReference>
<evidence type="ECO:0000313" key="4">
    <source>
        <dbReference type="Proteomes" id="UP001596074"/>
    </source>
</evidence>
<dbReference type="SMART" id="SM00822">
    <property type="entry name" value="PKS_KR"/>
    <property type="match status" value="1"/>
</dbReference>
<dbReference type="InterPro" id="IPR057326">
    <property type="entry name" value="KR_dom"/>
</dbReference>
<accession>A0ABW1A1A1</accession>
<dbReference type="Gene3D" id="3.40.50.720">
    <property type="entry name" value="NAD(P)-binding Rossmann-like Domain"/>
    <property type="match status" value="1"/>
</dbReference>
<sequence>MSRVALITGAGRGIGAATARELGGRGFHVIVNYVRDAASARTVVKDVEAAGGTARAVQADVFDPEQAGRLVDACPRVDALVCNANRQPPFATLEDMTWEAFHGKLSDELAGAFHVSRAALPRMRERRAGTIVYVSSLSAELTRPGAIAHSSAKAALNAFARHVALEAAPYGITVNTIAPGAVATDATAGVFTPEARAAFAENSVLRRVMEPADVARAIAATVEGGLEGGAFAGVTGARIPVDGGYRVISGNA</sequence>
<dbReference type="InterPro" id="IPR036291">
    <property type="entry name" value="NAD(P)-bd_dom_sf"/>
</dbReference>
<dbReference type="RefSeq" id="WP_378284923.1">
    <property type="nucleotide sequence ID" value="NZ_JBHSON010000040.1"/>
</dbReference>
<comment type="caution">
    <text evidence="3">The sequence shown here is derived from an EMBL/GenBank/DDBJ whole genome shotgun (WGS) entry which is preliminary data.</text>
</comment>
<dbReference type="InterPro" id="IPR002347">
    <property type="entry name" value="SDR_fam"/>
</dbReference>
<dbReference type="Proteomes" id="UP001596074">
    <property type="component" value="Unassembled WGS sequence"/>
</dbReference>
<comment type="similarity">
    <text evidence="1">Belongs to the short-chain dehydrogenases/reductases (SDR) family.</text>
</comment>
<reference evidence="4" key="1">
    <citation type="journal article" date="2019" name="Int. J. Syst. Evol. Microbiol.">
        <title>The Global Catalogue of Microorganisms (GCM) 10K type strain sequencing project: providing services to taxonomists for standard genome sequencing and annotation.</title>
        <authorList>
            <consortium name="The Broad Institute Genomics Platform"/>
            <consortium name="The Broad Institute Genome Sequencing Center for Infectious Disease"/>
            <person name="Wu L."/>
            <person name="Ma J."/>
        </authorList>
    </citation>
    <scope>NUCLEOTIDE SEQUENCE [LARGE SCALE GENOMIC DNA]</scope>
    <source>
        <strain evidence="4">KCTC 42087</strain>
    </source>
</reference>
<evidence type="ECO:0000256" key="1">
    <source>
        <dbReference type="ARBA" id="ARBA00006484"/>
    </source>
</evidence>
<keyword evidence="3" id="KW-0560">Oxidoreductase</keyword>
<dbReference type="InterPro" id="IPR050259">
    <property type="entry name" value="SDR"/>
</dbReference>
<organism evidence="3 4">
    <name type="scientific">Actinomadura rugatobispora</name>
    <dbReference type="NCBI Taxonomy" id="1994"/>
    <lineage>
        <taxon>Bacteria</taxon>
        <taxon>Bacillati</taxon>
        <taxon>Actinomycetota</taxon>
        <taxon>Actinomycetes</taxon>
        <taxon>Streptosporangiales</taxon>
        <taxon>Thermomonosporaceae</taxon>
        <taxon>Actinomadura</taxon>
    </lineage>
</organism>
<dbReference type="GO" id="GO:0016491">
    <property type="term" value="F:oxidoreductase activity"/>
    <property type="evidence" value="ECO:0007669"/>
    <property type="project" value="UniProtKB-KW"/>
</dbReference>
<dbReference type="Pfam" id="PF13561">
    <property type="entry name" value="adh_short_C2"/>
    <property type="match status" value="1"/>
</dbReference>
<dbReference type="EMBL" id="JBHSON010000040">
    <property type="protein sequence ID" value="MFC5749206.1"/>
    <property type="molecule type" value="Genomic_DNA"/>
</dbReference>
<dbReference type="PANTHER" id="PTHR42879">
    <property type="entry name" value="3-OXOACYL-(ACYL-CARRIER-PROTEIN) REDUCTASE"/>
    <property type="match status" value="1"/>
</dbReference>
<dbReference type="SUPFAM" id="SSF51735">
    <property type="entry name" value="NAD(P)-binding Rossmann-fold domains"/>
    <property type="match status" value="1"/>
</dbReference>
<name>A0ABW1A1A1_9ACTN</name>
<evidence type="ECO:0000313" key="3">
    <source>
        <dbReference type="EMBL" id="MFC5749206.1"/>
    </source>
</evidence>